<organism evidence="1 2">
    <name type="scientific">Saprolegnia diclina (strain VS20)</name>
    <dbReference type="NCBI Taxonomy" id="1156394"/>
    <lineage>
        <taxon>Eukaryota</taxon>
        <taxon>Sar</taxon>
        <taxon>Stramenopiles</taxon>
        <taxon>Oomycota</taxon>
        <taxon>Saprolegniomycetes</taxon>
        <taxon>Saprolegniales</taxon>
        <taxon>Saprolegniaceae</taxon>
        <taxon>Saprolegnia</taxon>
    </lineage>
</organism>
<evidence type="ECO:0000313" key="2">
    <source>
        <dbReference type="Proteomes" id="UP000030762"/>
    </source>
</evidence>
<dbReference type="OMA" id="HIYELEI"/>
<evidence type="ECO:0000313" key="1">
    <source>
        <dbReference type="EMBL" id="EQC38243.1"/>
    </source>
</evidence>
<dbReference type="OrthoDB" id="80894at2759"/>
<dbReference type="GeneID" id="19945396"/>
<dbReference type="RefSeq" id="XP_008608570.1">
    <property type="nucleotide sequence ID" value="XM_008610348.1"/>
</dbReference>
<reference evidence="1 2" key="1">
    <citation type="submission" date="2012-04" db="EMBL/GenBank/DDBJ databases">
        <title>The Genome Sequence of Saprolegnia declina VS20.</title>
        <authorList>
            <consortium name="The Broad Institute Genome Sequencing Platform"/>
            <person name="Russ C."/>
            <person name="Nusbaum C."/>
            <person name="Tyler B."/>
            <person name="van West P."/>
            <person name="Dieguez-Uribeondo J."/>
            <person name="de Bruijn I."/>
            <person name="Tripathy S."/>
            <person name="Jiang R."/>
            <person name="Young S.K."/>
            <person name="Zeng Q."/>
            <person name="Gargeya S."/>
            <person name="Fitzgerald M."/>
            <person name="Haas B."/>
            <person name="Abouelleil A."/>
            <person name="Alvarado L."/>
            <person name="Arachchi H.M."/>
            <person name="Berlin A."/>
            <person name="Chapman S.B."/>
            <person name="Goldberg J."/>
            <person name="Griggs A."/>
            <person name="Gujja S."/>
            <person name="Hansen M."/>
            <person name="Howarth C."/>
            <person name="Imamovic A."/>
            <person name="Larimer J."/>
            <person name="McCowen C."/>
            <person name="Montmayeur A."/>
            <person name="Murphy C."/>
            <person name="Neiman D."/>
            <person name="Pearson M."/>
            <person name="Priest M."/>
            <person name="Roberts A."/>
            <person name="Saif S."/>
            <person name="Shea T."/>
            <person name="Sisk P."/>
            <person name="Sykes S."/>
            <person name="Wortman J."/>
            <person name="Nusbaum C."/>
            <person name="Birren B."/>
        </authorList>
    </citation>
    <scope>NUCLEOTIDE SEQUENCE [LARGE SCALE GENOMIC DNA]</scope>
    <source>
        <strain evidence="1 2">VS20</strain>
    </source>
</reference>
<proteinExistence type="predicted"/>
<dbReference type="Proteomes" id="UP000030762">
    <property type="component" value="Unassembled WGS sequence"/>
</dbReference>
<dbReference type="AlphaFoldDB" id="T0S033"/>
<dbReference type="VEuPathDB" id="FungiDB:SDRG_04669"/>
<accession>T0S033</accession>
<dbReference type="EMBL" id="JH767142">
    <property type="protein sequence ID" value="EQC38243.1"/>
    <property type="molecule type" value="Genomic_DNA"/>
</dbReference>
<sequence>MGHGFACLARWYYLSEFPQLADPHRKQCVRRASPISISPGRPIMVSEIRKIRNIKRDALKPCFENPPPMPHVKCKRLRELHLLSRHIYELEIKLRRLQGRRSTMLPWKEVSSALAEDTLRNVRDNRSLKVELEHHRRLGTYLRTWIDGLTPIPRSPRSSTDSWQHSQLIAGDATARRTAYEWIVRQAYCSTEAALAHVSFPSHDSDGIAVDVEWVDGLLHVNVMTQRILPYSLELVSQSLWVADKTFVQFAQGRPLSVYRHELHVVSDALEYVQEEMGPGTRPIFDNVLYGRFNEPTRTVLVMRSILKDELFPIDATTWTVDTKQWMVADKLDEYHTLCRTYYSIKHPSTEAGHVPLLDLATCFCHAPTNDAEAEKMLRDRFLLVQRVEREKFATHLDAVLLDQQSTRQASDVVA</sequence>
<evidence type="ECO:0008006" key="3">
    <source>
        <dbReference type="Google" id="ProtNLM"/>
    </source>
</evidence>
<dbReference type="InParanoid" id="T0S033"/>
<gene>
    <name evidence="1" type="ORF">SDRG_04669</name>
</gene>
<keyword evidence="2" id="KW-1185">Reference proteome</keyword>
<name>T0S033_SAPDV</name>
<protein>
    <recommendedName>
        <fullName evidence="3">START domain-containing protein</fullName>
    </recommendedName>
</protein>